<accession>A0A6V7HF51</accession>
<reference evidence="1" key="1">
    <citation type="submission" date="2020-07" db="EMBL/GenBank/DDBJ databases">
        <authorList>
            <person name="Nazaruddin N."/>
        </authorList>
    </citation>
    <scope>NUCLEOTIDE SEQUENCE</scope>
</reference>
<protein>
    <submittedName>
        <fullName evidence="1">Uncharacterized protein</fullName>
    </submittedName>
</protein>
<name>A0A6V7HF51_9HYME</name>
<sequence length="67" mass="7055">ADIEEALDVIEAASTGSLGEDCATTAGFKSLSTVALDPRRYDTARQKADMTALMLQNLGTVGVSRHN</sequence>
<gene>
    <name evidence="1" type="ORF">MHI_LOCUS822512</name>
</gene>
<evidence type="ECO:0000313" key="2">
    <source>
        <dbReference type="Proteomes" id="UP000752696"/>
    </source>
</evidence>
<dbReference type="Proteomes" id="UP000752696">
    <property type="component" value="Unassembled WGS sequence"/>
</dbReference>
<keyword evidence="2" id="KW-1185">Reference proteome</keyword>
<organism evidence="1 2">
    <name type="scientific">Heterotrigona itama</name>
    <dbReference type="NCBI Taxonomy" id="395501"/>
    <lineage>
        <taxon>Eukaryota</taxon>
        <taxon>Metazoa</taxon>
        <taxon>Ecdysozoa</taxon>
        <taxon>Arthropoda</taxon>
        <taxon>Hexapoda</taxon>
        <taxon>Insecta</taxon>
        <taxon>Pterygota</taxon>
        <taxon>Neoptera</taxon>
        <taxon>Endopterygota</taxon>
        <taxon>Hymenoptera</taxon>
        <taxon>Apocrita</taxon>
        <taxon>Aculeata</taxon>
        <taxon>Apoidea</taxon>
        <taxon>Anthophila</taxon>
        <taxon>Apidae</taxon>
        <taxon>Heterotrigona</taxon>
    </lineage>
</organism>
<feature type="non-terminal residue" evidence="1">
    <location>
        <position position="67"/>
    </location>
</feature>
<dbReference type="EMBL" id="CAJDYZ010010976">
    <property type="protein sequence ID" value="CAD1478735.1"/>
    <property type="molecule type" value="Genomic_DNA"/>
</dbReference>
<evidence type="ECO:0000313" key="1">
    <source>
        <dbReference type="EMBL" id="CAD1478735.1"/>
    </source>
</evidence>
<proteinExistence type="predicted"/>
<feature type="non-terminal residue" evidence="1">
    <location>
        <position position="1"/>
    </location>
</feature>
<comment type="caution">
    <text evidence="1">The sequence shown here is derived from an EMBL/GenBank/DDBJ whole genome shotgun (WGS) entry which is preliminary data.</text>
</comment>
<dbReference type="OrthoDB" id="2129233at2759"/>
<dbReference type="AlphaFoldDB" id="A0A6V7HF51"/>